<dbReference type="eggNOG" id="COG3402">
    <property type="taxonomic scope" value="Bacteria"/>
</dbReference>
<dbReference type="InterPro" id="IPR005182">
    <property type="entry name" value="YdbS-like_PH"/>
</dbReference>
<dbReference type="PANTHER" id="PTHR37938:SF1">
    <property type="entry name" value="BLL0215 PROTEIN"/>
    <property type="match status" value="1"/>
</dbReference>
<feature type="transmembrane region" description="Helical" evidence="2">
    <location>
        <begin position="33"/>
        <end position="54"/>
    </location>
</feature>
<feature type="transmembrane region" description="Helical" evidence="2">
    <location>
        <begin position="60"/>
        <end position="80"/>
    </location>
</feature>
<dbReference type="HOGENOM" id="CLU_111473_0_0_11"/>
<evidence type="ECO:0000313" key="5">
    <source>
        <dbReference type="Proteomes" id="UP000002204"/>
    </source>
</evidence>
<evidence type="ECO:0000313" key="4">
    <source>
        <dbReference type="EMBL" id="BAH32842.1"/>
    </source>
</evidence>
<feature type="region of interest" description="Disordered" evidence="1">
    <location>
        <begin position="172"/>
        <end position="196"/>
    </location>
</feature>
<dbReference type="AlphaFoldDB" id="C0ZWV7"/>
<gene>
    <name evidence="4" type="ordered locus">RER_21340</name>
</gene>
<reference evidence="5" key="1">
    <citation type="submission" date="2005-03" db="EMBL/GenBank/DDBJ databases">
        <title>Comparison of the complete genome sequences of Rhodococcus erythropolis PR4 and Rhodococcus opacus B4.</title>
        <authorList>
            <person name="Takarada H."/>
            <person name="Sekine M."/>
            <person name="Hosoyama A."/>
            <person name="Yamada R."/>
            <person name="Fujisawa T."/>
            <person name="Omata S."/>
            <person name="Shimizu A."/>
            <person name="Tsukatani N."/>
            <person name="Tanikawa S."/>
            <person name="Fujita N."/>
            <person name="Harayama S."/>
        </authorList>
    </citation>
    <scope>NUCLEOTIDE SEQUENCE [LARGE SCALE GENOMIC DNA]</scope>
    <source>
        <strain evidence="5">PR4 / NBRC 100887</strain>
    </source>
</reference>
<dbReference type="KEGG" id="rer:RER_21340"/>
<keyword evidence="2" id="KW-0812">Transmembrane</keyword>
<accession>C0ZWV7</accession>
<protein>
    <recommendedName>
        <fullName evidence="3">YdbS-like PH domain-containing protein</fullName>
    </recommendedName>
</protein>
<feature type="domain" description="YdbS-like PH" evidence="3">
    <location>
        <begin position="89"/>
        <end position="162"/>
    </location>
</feature>
<dbReference type="EMBL" id="AP008957">
    <property type="protein sequence ID" value="BAH32842.1"/>
    <property type="molecule type" value="Genomic_DNA"/>
</dbReference>
<evidence type="ECO:0000256" key="2">
    <source>
        <dbReference type="SAM" id="Phobius"/>
    </source>
</evidence>
<dbReference type="PANTHER" id="PTHR37938">
    <property type="entry name" value="BLL0215 PROTEIN"/>
    <property type="match status" value="1"/>
</dbReference>
<keyword evidence="2" id="KW-1133">Transmembrane helix</keyword>
<sequence length="196" mass="21947">MRDGRLPVMGYPEDALAQDEELILHRHPHWKMLVLPALTFVLATAVAGFLLGLAQTRLDGTARTVSSIAIGIIWLGVVAWRSVAPFTVWKFTHFIVTDRRVLIRHGVLTHTGIDIPMGRISNVQFRHGLIDRMLKTGTLVIASASDDPLEFDDIPDVEHVHALLYHQVFDSMQQPPSQPPQRPAGENDDPNDRNGW</sequence>
<organism evidence="4 5">
    <name type="scientific">Rhodococcus erythropolis (strain PR4 / NBRC 100887)</name>
    <dbReference type="NCBI Taxonomy" id="234621"/>
    <lineage>
        <taxon>Bacteria</taxon>
        <taxon>Bacillati</taxon>
        <taxon>Actinomycetota</taxon>
        <taxon>Actinomycetes</taxon>
        <taxon>Mycobacteriales</taxon>
        <taxon>Nocardiaceae</taxon>
        <taxon>Rhodococcus</taxon>
        <taxon>Rhodococcus erythropolis group</taxon>
    </lineage>
</organism>
<name>C0ZWV7_RHOE4</name>
<evidence type="ECO:0000259" key="3">
    <source>
        <dbReference type="Pfam" id="PF03703"/>
    </source>
</evidence>
<dbReference type="Pfam" id="PF03703">
    <property type="entry name" value="bPH_2"/>
    <property type="match status" value="1"/>
</dbReference>
<keyword evidence="2" id="KW-0472">Membrane</keyword>
<dbReference type="Proteomes" id="UP000002204">
    <property type="component" value="Chromosome"/>
</dbReference>
<reference evidence="4 5" key="2">
    <citation type="journal article" date="2006" name="Environ. Microbiol.">
        <title>Sequence analysis of three plasmids harboured in Rhodococcus erythropolis strain PR4.</title>
        <authorList>
            <person name="Sekine M."/>
            <person name="Tanikawa S."/>
            <person name="Omata S."/>
            <person name="Saito M."/>
            <person name="Fujisawa T."/>
            <person name="Tsukatani N."/>
            <person name="Tajima T."/>
            <person name="Sekigawa T."/>
            <person name="Kosugi H."/>
            <person name="Matsuo Y."/>
            <person name="Nishiko R."/>
            <person name="Imamura K."/>
            <person name="Ito M."/>
            <person name="Narita H."/>
            <person name="Tago S."/>
            <person name="Fujita N."/>
            <person name="Harayama S."/>
        </authorList>
    </citation>
    <scope>NUCLEOTIDE SEQUENCE [LARGE SCALE GENOMIC DNA]</scope>
    <source>
        <strain evidence="5">PR4 / NBRC 100887</strain>
    </source>
</reference>
<proteinExistence type="predicted"/>
<evidence type="ECO:0000256" key="1">
    <source>
        <dbReference type="SAM" id="MobiDB-lite"/>
    </source>
</evidence>